<accession>A0A132F2R4</accession>
<evidence type="ECO:0000313" key="1">
    <source>
        <dbReference type="EMBL" id="KWF67943.1"/>
    </source>
</evidence>
<dbReference type="EMBL" id="LPJX01000026">
    <property type="protein sequence ID" value="KWF67943.1"/>
    <property type="molecule type" value="Genomic_DNA"/>
</dbReference>
<gene>
    <name evidence="1" type="ORF">WT57_13765</name>
</gene>
<dbReference type="AlphaFoldDB" id="A0A132F2R4"/>
<comment type="caution">
    <text evidence="1">The sequence shown here is derived from an EMBL/GenBank/DDBJ whole genome shotgun (WGS) entry which is preliminary data.</text>
</comment>
<sequence length="179" mass="20365">MNWFASRKMGDPQSKRIEDGAAWASRLGWDSSRYAAWEIVVTMGTRPIYDWVSRRNKLQPDDMLLSLSVRSFTPWVAHLKRHDGLFSIDWRPGLTSVDTEQLRYRRLTPWPAMSEPGDFPALVGALNRLPFRPILAAAQVQIPSPGEATRQAMYDWLSGVCDTVEFIGDADGPQVYPKR</sequence>
<organism evidence="1 2">
    <name type="scientific">Burkholderia pseudomultivorans</name>
    <dbReference type="NCBI Taxonomy" id="1207504"/>
    <lineage>
        <taxon>Bacteria</taxon>
        <taxon>Pseudomonadati</taxon>
        <taxon>Pseudomonadota</taxon>
        <taxon>Betaproteobacteria</taxon>
        <taxon>Burkholderiales</taxon>
        <taxon>Burkholderiaceae</taxon>
        <taxon>Burkholderia</taxon>
        <taxon>Burkholderia cepacia complex</taxon>
    </lineage>
</organism>
<reference evidence="1 2" key="1">
    <citation type="submission" date="2015-11" db="EMBL/GenBank/DDBJ databases">
        <title>Expanding the genomic diversity of Burkholderia species for the development of highly accurate diagnostics.</title>
        <authorList>
            <person name="Sahl J."/>
            <person name="Keim P."/>
            <person name="Wagner D."/>
        </authorList>
    </citation>
    <scope>NUCLEOTIDE SEQUENCE [LARGE SCALE GENOMIC DNA]</scope>
    <source>
        <strain evidence="1 2">MSMB574WGS</strain>
    </source>
</reference>
<proteinExistence type="predicted"/>
<dbReference type="Proteomes" id="UP000061512">
    <property type="component" value="Unassembled WGS sequence"/>
</dbReference>
<evidence type="ECO:0000313" key="2">
    <source>
        <dbReference type="Proteomes" id="UP000061512"/>
    </source>
</evidence>
<name>A0A132F2R4_9BURK</name>
<protein>
    <submittedName>
        <fullName evidence="1">Uncharacterized protein</fullName>
    </submittedName>
</protein>
<dbReference type="RefSeq" id="WP_060298053.1">
    <property type="nucleotide sequence ID" value="NZ_LPLB01000039.1"/>
</dbReference>